<accession>M6CUZ3</accession>
<gene>
    <name evidence="1" type="ORF">LEP1GSC194_3513</name>
</gene>
<comment type="caution">
    <text evidence="1">The sequence shown here is derived from an EMBL/GenBank/DDBJ whole genome shotgun (WGS) entry which is preliminary data.</text>
</comment>
<name>M6CUZ3_9LEPT</name>
<dbReference type="EMBL" id="ANIK01000035">
    <property type="protein sequence ID" value="EMJ95519.1"/>
    <property type="molecule type" value="Genomic_DNA"/>
</dbReference>
<evidence type="ECO:0000313" key="2">
    <source>
        <dbReference type="Proteomes" id="UP000011988"/>
    </source>
</evidence>
<dbReference type="Proteomes" id="UP000011988">
    <property type="component" value="Unassembled WGS sequence"/>
</dbReference>
<dbReference type="PATRIC" id="fig|1218565.3.peg.1857"/>
<reference evidence="1 2" key="1">
    <citation type="submission" date="2013-01" db="EMBL/GenBank/DDBJ databases">
        <authorList>
            <person name="Harkins D.M."/>
            <person name="Durkin A.S."/>
            <person name="Brinkac L.M."/>
            <person name="Haft D.H."/>
            <person name="Selengut J.D."/>
            <person name="Sanka R."/>
            <person name="DePew J."/>
            <person name="Purushe J."/>
            <person name="Galloway R.L."/>
            <person name="Vinetz J.M."/>
            <person name="Sutton G.G."/>
            <person name="Nierman W.C."/>
            <person name="Fouts D.E."/>
        </authorList>
    </citation>
    <scope>NUCLEOTIDE SEQUENCE [LARGE SCALE GENOMIC DNA]</scope>
    <source>
        <strain evidence="1 2">79601</strain>
    </source>
</reference>
<dbReference type="AlphaFoldDB" id="M6CUZ3"/>
<organism evidence="1 2">
    <name type="scientific">Leptospira alstonii serovar Sichuan str. 79601</name>
    <dbReference type="NCBI Taxonomy" id="1218565"/>
    <lineage>
        <taxon>Bacteria</taxon>
        <taxon>Pseudomonadati</taxon>
        <taxon>Spirochaetota</taxon>
        <taxon>Spirochaetia</taxon>
        <taxon>Leptospirales</taxon>
        <taxon>Leptospiraceae</taxon>
        <taxon>Leptospira</taxon>
    </lineage>
</organism>
<evidence type="ECO:0000313" key="1">
    <source>
        <dbReference type="EMBL" id="EMJ95519.1"/>
    </source>
</evidence>
<sequence>METLRKPVLTHEKNETQKTRLELILFRNHWRKLPNDNDIYESLKIPDLEILIGEGFGLQFTHKRNLFYYTYSIDVAEKILKYIEHTWKETGKKGTEISFSTYCKVASGKLEEEVA</sequence>
<proteinExistence type="predicted"/>
<protein>
    <submittedName>
        <fullName evidence="1">Uncharacterized protein</fullName>
    </submittedName>
</protein>
<dbReference type="RefSeq" id="WP_020773343.1">
    <property type="nucleotide sequence ID" value="NZ_ANIK01000035.1"/>
</dbReference>